<accession>A0A0A1STT1</accession>
<dbReference type="AlphaFoldDB" id="A0A0A1STT1"/>
<organism evidence="7 8">
    <name type="scientific">[Torrubiella] hemipterigena</name>
    <dbReference type="NCBI Taxonomy" id="1531966"/>
    <lineage>
        <taxon>Eukaryota</taxon>
        <taxon>Fungi</taxon>
        <taxon>Dikarya</taxon>
        <taxon>Ascomycota</taxon>
        <taxon>Pezizomycotina</taxon>
        <taxon>Sordariomycetes</taxon>
        <taxon>Hypocreomycetidae</taxon>
        <taxon>Hypocreales</taxon>
        <taxon>Clavicipitaceae</taxon>
        <taxon>Clavicipitaceae incertae sedis</taxon>
        <taxon>'Torrubiella' clade</taxon>
    </lineage>
</organism>
<evidence type="ECO:0008006" key="9">
    <source>
        <dbReference type="Google" id="ProtNLM"/>
    </source>
</evidence>
<sequence length="348" mass="38983">MSTITPPPTATATTSATTATSTCITAVPDKYGHVPYGACNSYYNFDPSFEANLAFLVLFALTTLTHIVQAIIFKKTFCWVLIMGGLWETAAFTLRTLGSHDQQQLQYAIIGTILFLLAPLWINAFIYMVVARLVHFTLPDKSIWGIRGIKLTTLFVGLDILSFIVQLGGGSMLSNNDNQNIVQIGMKVYVAGIGLQLAFVVIFGGMTIWYYVLVHRFRRGQMGKLRYLVWVMLFVLALIIIRIVYRLVEFGPGLDANNQLITKEIYPLALDASPMVLALILLNLVHPGLVLRGPDSEFPTVTRAEKKAIKRQKKEEKQKQKEEKKMRKNMNGSTTSEDWIQLEEGNRG</sequence>
<dbReference type="PANTHER" id="PTHR31465:SF15">
    <property type="entry name" value="LIPID TRANSPORTER ATNI-RELATED"/>
    <property type="match status" value="1"/>
</dbReference>
<dbReference type="GO" id="GO:0016020">
    <property type="term" value="C:membrane"/>
    <property type="evidence" value="ECO:0007669"/>
    <property type="project" value="UniProtKB-SubCell"/>
</dbReference>
<keyword evidence="2 6" id="KW-0812">Transmembrane</keyword>
<evidence type="ECO:0000256" key="5">
    <source>
        <dbReference type="SAM" id="MobiDB-lite"/>
    </source>
</evidence>
<dbReference type="Proteomes" id="UP000039046">
    <property type="component" value="Unassembled WGS sequence"/>
</dbReference>
<dbReference type="EMBL" id="CDHN01000001">
    <property type="protein sequence ID" value="CEJ81581.1"/>
    <property type="molecule type" value="Genomic_DNA"/>
</dbReference>
<evidence type="ECO:0000256" key="4">
    <source>
        <dbReference type="ARBA" id="ARBA00023136"/>
    </source>
</evidence>
<feature type="transmembrane region" description="Helical" evidence="6">
    <location>
        <begin position="77"/>
        <end position="95"/>
    </location>
</feature>
<gene>
    <name evidence="7" type="ORF">VHEMI01702</name>
</gene>
<keyword evidence="4 6" id="KW-0472">Membrane</keyword>
<dbReference type="HOGENOM" id="CLU_033465_3_0_1"/>
<reference evidence="7 8" key="1">
    <citation type="journal article" date="2015" name="Genome Announc.">
        <title>Draft Genome Sequence and Gene Annotation of the Entomopathogenic Fungus Verticillium hemipterigenum.</title>
        <authorList>
            <person name="Horn F."/>
            <person name="Habel A."/>
            <person name="Scharf D.H."/>
            <person name="Dworschak J."/>
            <person name="Brakhage A.A."/>
            <person name="Guthke R."/>
            <person name="Hertweck C."/>
            <person name="Linde J."/>
        </authorList>
    </citation>
    <scope>NUCLEOTIDE SEQUENCE [LARGE SCALE GENOMIC DNA]</scope>
</reference>
<dbReference type="STRING" id="1531966.A0A0A1STT1"/>
<feature type="transmembrane region" description="Helical" evidence="6">
    <location>
        <begin position="189"/>
        <end position="213"/>
    </location>
</feature>
<dbReference type="PANTHER" id="PTHR31465">
    <property type="entry name" value="PROTEIN RTA1-RELATED"/>
    <property type="match status" value="1"/>
</dbReference>
<feature type="transmembrane region" description="Helical" evidence="6">
    <location>
        <begin position="107"/>
        <end position="130"/>
    </location>
</feature>
<evidence type="ECO:0000313" key="8">
    <source>
        <dbReference type="Proteomes" id="UP000039046"/>
    </source>
</evidence>
<protein>
    <recommendedName>
        <fullName evidence="9">RTA1 domain protein</fullName>
    </recommendedName>
</protein>
<evidence type="ECO:0000256" key="1">
    <source>
        <dbReference type="ARBA" id="ARBA00004141"/>
    </source>
</evidence>
<feature type="region of interest" description="Disordered" evidence="5">
    <location>
        <begin position="302"/>
        <end position="348"/>
    </location>
</feature>
<keyword evidence="3 6" id="KW-1133">Transmembrane helix</keyword>
<evidence type="ECO:0000313" key="7">
    <source>
        <dbReference type="EMBL" id="CEJ81581.1"/>
    </source>
</evidence>
<dbReference type="InterPro" id="IPR007568">
    <property type="entry name" value="RTA1"/>
</dbReference>
<keyword evidence="8" id="KW-1185">Reference proteome</keyword>
<evidence type="ECO:0000256" key="6">
    <source>
        <dbReference type="SAM" id="Phobius"/>
    </source>
</evidence>
<feature type="compositionally biased region" description="Basic and acidic residues" evidence="5">
    <location>
        <begin position="303"/>
        <end position="325"/>
    </location>
</feature>
<evidence type="ECO:0000256" key="2">
    <source>
        <dbReference type="ARBA" id="ARBA00022692"/>
    </source>
</evidence>
<proteinExistence type="predicted"/>
<comment type="subcellular location">
    <subcellularLocation>
        <location evidence="1">Membrane</location>
        <topology evidence="1">Multi-pass membrane protein</topology>
    </subcellularLocation>
</comment>
<evidence type="ECO:0000256" key="3">
    <source>
        <dbReference type="ARBA" id="ARBA00022989"/>
    </source>
</evidence>
<feature type="transmembrane region" description="Helical" evidence="6">
    <location>
        <begin position="53"/>
        <end position="72"/>
    </location>
</feature>
<dbReference type="OrthoDB" id="5384040at2759"/>
<name>A0A0A1STT1_9HYPO</name>
<dbReference type="Pfam" id="PF04479">
    <property type="entry name" value="RTA1"/>
    <property type="match status" value="1"/>
</dbReference>
<feature type="transmembrane region" description="Helical" evidence="6">
    <location>
        <begin position="225"/>
        <end position="245"/>
    </location>
</feature>
<feature type="transmembrane region" description="Helical" evidence="6">
    <location>
        <begin position="151"/>
        <end position="169"/>
    </location>
</feature>